<gene>
    <name evidence="2" type="ORF">SI65_01372</name>
</gene>
<evidence type="ECO:0000313" key="2">
    <source>
        <dbReference type="EMBL" id="ODM23783.1"/>
    </source>
</evidence>
<reference evidence="2 3" key="1">
    <citation type="journal article" date="2016" name="BMC Genomics">
        <title>Comparative genomic and transcriptomic analyses of the Fuzhuan brick tea-fermentation fungus Aspergillus cristatus.</title>
        <authorList>
            <person name="Ge Y."/>
            <person name="Wang Y."/>
            <person name="Liu Y."/>
            <person name="Tan Y."/>
            <person name="Ren X."/>
            <person name="Zhang X."/>
            <person name="Hyde K.D."/>
            <person name="Liu Y."/>
            <person name="Liu Z."/>
        </authorList>
    </citation>
    <scope>NUCLEOTIDE SEQUENCE [LARGE SCALE GENOMIC DNA]</scope>
    <source>
        <strain evidence="2 3">GZAAS20.1005</strain>
    </source>
</reference>
<accession>A0A1E3BS36</accession>
<comment type="caution">
    <text evidence="2">The sequence shown here is derived from an EMBL/GenBank/DDBJ whole genome shotgun (WGS) entry which is preliminary data.</text>
</comment>
<keyword evidence="3" id="KW-1185">Reference proteome</keyword>
<feature type="compositionally biased region" description="Low complexity" evidence="1">
    <location>
        <begin position="77"/>
        <end position="94"/>
    </location>
</feature>
<name>A0A1E3BS36_ASPCR</name>
<organism evidence="2 3">
    <name type="scientific">Aspergillus cristatus</name>
    <name type="common">Chinese Fuzhuan brick tea-fermentation fungus</name>
    <name type="synonym">Eurotium cristatum</name>
    <dbReference type="NCBI Taxonomy" id="573508"/>
    <lineage>
        <taxon>Eukaryota</taxon>
        <taxon>Fungi</taxon>
        <taxon>Dikarya</taxon>
        <taxon>Ascomycota</taxon>
        <taxon>Pezizomycotina</taxon>
        <taxon>Eurotiomycetes</taxon>
        <taxon>Eurotiomycetidae</taxon>
        <taxon>Eurotiales</taxon>
        <taxon>Aspergillaceae</taxon>
        <taxon>Aspergillus</taxon>
        <taxon>Aspergillus subgen. Aspergillus</taxon>
    </lineage>
</organism>
<proteinExistence type="predicted"/>
<feature type="compositionally biased region" description="Basic and acidic residues" evidence="1">
    <location>
        <begin position="126"/>
        <end position="139"/>
    </location>
</feature>
<sequence>MSGKAKPEALLGLSASEAKLILMASYLSTDQKVDYEKLAQLGGYKTAASASTLYRNAKRKLAEYIPANLQNSGGGATNTNANTPDATPANTPKKTPTKRKTPAKGGEDGNGAVEESPTKQKKQRTPAKEAKMKEAKDESEPGTPSARPMKMEDELFPYVKLDNGAA</sequence>
<dbReference type="EMBL" id="JXNT01000001">
    <property type="protein sequence ID" value="ODM23783.1"/>
    <property type="molecule type" value="Genomic_DNA"/>
</dbReference>
<dbReference type="STRING" id="573508.A0A1E3BS36"/>
<protein>
    <recommendedName>
        <fullName evidence="4">Histone h1.3</fullName>
    </recommendedName>
</protein>
<evidence type="ECO:0008006" key="4">
    <source>
        <dbReference type="Google" id="ProtNLM"/>
    </source>
</evidence>
<evidence type="ECO:0000256" key="1">
    <source>
        <dbReference type="SAM" id="MobiDB-lite"/>
    </source>
</evidence>
<dbReference type="OrthoDB" id="5403747at2759"/>
<dbReference type="AlphaFoldDB" id="A0A1E3BS36"/>
<dbReference type="VEuPathDB" id="FungiDB:SI65_01372"/>
<evidence type="ECO:0000313" key="3">
    <source>
        <dbReference type="Proteomes" id="UP000094569"/>
    </source>
</evidence>
<dbReference type="Proteomes" id="UP000094569">
    <property type="component" value="Unassembled WGS sequence"/>
</dbReference>
<feature type="region of interest" description="Disordered" evidence="1">
    <location>
        <begin position="68"/>
        <end position="166"/>
    </location>
</feature>